<organism evidence="2">
    <name type="scientific">Eutreptiella gymnastica</name>
    <dbReference type="NCBI Taxonomy" id="73025"/>
    <lineage>
        <taxon>Eukaryota</taxon>
        <taxon>Discoba</taxon>
        <taxon>Euglenozoa</taxon>
        <taxon>Euglenida</taxon>
        <taxon>Spirocuta</taxon>
        <taxon>Euglenophyceae</taxon>
        <taxon>Eutreptiales</taxon>
        <taxon>Eutreptiaceae</taxon>
        <taxon>Eutreptiella</taxon>
    </lineage>
</organism>
<name>A0A7S1N7S7_9EUGL</name>
<protein>
    <submittedName>
        <fullName evidence="2">Uncharacterized protein</fullName>
    </submittedName>
</protein>
<dbReference type="AlphaFoldDB" id="A0A7S1N7S7"/>
<gene>
    <name evidence="2" type="ORF">EGYM00392_LOCUS12592</name>
</gene>
<sequence>MFTPAWDTPLNQKVMAEVYQGLPPYGGAKRPSHANPASYHATQPQLGCPTVPPHSSTTQIPPGFRNTALQWRTEQPDLGAAQPALVMEAGLSPKMPTHSDVPYSWAMQRERHHAPAHEPAPNQTHRTPTSYPWTTTIIGHGTIL</sequence>
<evidence type="ECO:0000313" key="2">
    <source>
        <dbReference type="EMBL" id="CAD9001512.1"/>
    </source>
</evidence>
<evidence type="ECO:0000256" key="1">
    <source>
        <dbReference type="SAM" id="MobiDB-lite"/>
    </source>
</evidence>
<proteinExistence type="predicted"/>
<accession>A0A7S1N7S7</accession>
<dbReference type="EMBL" id="HBGA01034730">
    <property type="protein sequence ID" value="CAD9001512.1"/>
    <property type="molecule type" value="Transcribed_RNA"/>
</dbReference>
<reference evidence="2" key="1">
    <citation type="submission" date="2021-01" db="EMBL/GenBank/DDBJ databases">
        <authorList>
            <person name="Corre E."/>
            <person name="Pelletier E."/>
            <person name="Niang G."/>
            <person name="Scheremetjew M."/>
            <person name="Finn R."/>
            <person name="Kale V."/>
            <person name="Holt S."/>
            <person name="Cochrane G."/>
            <person name="Meng A."/>
            <person name="Brown T."/>
            <person name="Cohen L."/>
        </authorList>
    </citation>
    <scope>NUCLEOTIDE SEQUENCE</scope>
    <source>
        <strain evidence="2">NIES-381</strain>
    </source>
</reference>
<feature type="region of interest" description="Disordered" evidence="1">
    <location>
        <begin position="111"/>
        <end position="132"/>
    </location>
</feature>
<feature type="compositionally biased region" description="Polar residues" evidence="1">
    <location>
        <begin position="121"/>
        <end position="132"/>
    </location>
</feature>